<evidence type="ECO:0000313" key="2">
    <source>
        <dbReference type="EMBL" id="EGT41348.1"/>
    </source>
</evidence>
<proteinExistence type="predicted"/>
<sequence length="193" mass="21822">MQQSQQQFAGGYIAGEYNPLQYQETFVPQSYHYLYHPTKGALRPEQVQEQKEYAAHMVHVIQEAAEYHRFQTAMMMACQQVQEQAPEKVPYVQSNARDSYSNSSTTYGRCITFDPAIEERIAAINKRKAKNASNQSSKSGAYHSSSYQSNRERSKGKQAASSSPPQNANNAVELVPNPCYVHHQKAKNSTRSH</sequence>
<accession>G0NZX6</accession>
<feature type="region of interest" description="Disordered" evidence="1">
    <location>
        <begin position="128"/>
        <end position="193"/>
    </location>
</feature>
<name>G0NZX6_CAEBE</name>
<dbReference type="InParanoid" id="G0NZX6"/>
<dbReference type="HOGENOM" id="CLU_1409941_0_0_1"/>
<dbReference type="AlphaFoldDB" id="G0NZX6"/>
<evidence type="ECO:0000313" key="3">
    <source>
        <dbReference type="Proteomes" id="UP000008068"/>
    </source>
</evidence>
<keyword evidence="3" id="KW-1185">Reference proteome</keyword>
<evidence type="ECO:0000256" key="1">
    <source>
        <dbReference type="SAM" id="MobiDB-lite"/>
    </source>
</evidence>
<dbReference type="Proteomes" id="UP000008068">
    <property type="component" value="Unassembled WGS sequence"/>
</dbReference>
<feature type="compositionally biased region" description="Low complexity" evidence="1">
    <location>
        <begin position="131"/>
        <end position="149"/>
    </location>
</feature>
<protein>
    <submittedName>
        <fullName evidence="2">Uncharacterized protein</fullName>
    </submittedName>
</protein>
<organism evidence="3">
    <name type="scientific">Caenorhabditis brenneri</name>
    <name type="common">Nematode worm</name>
    <dbReference type="NCBI Taxonomy" id="135651"/>
    <lineage>
        <taxon>Eukaryota</taxon>
        <taxon>Metazoa</taxon>
        <taxon>Ecdysozoa</taxon>
        <taxon>Nematoda</taxon>
        <taxon>Chromadorea</taxon>
        <taxon>Rhabditida</taxon>
        <taxon>Rhabditina</taxon>
        <taxon>Rhabditomorpha</taxon>
        <taxon>Rhabditoidea</taxon>
        <taxon>Rhabditidae</taxon>
        <taxon>Peloderinae</taxon>
        <taxon>Caenorhabditis</taxon>
    </lineage>
</organism>
<gene>
    <name evidence="2" type="ORF">CAEBREN_00393</name>
</gene>
<reference evidence="3" key="1">
    <citation type="submission" date="2011-07" db="EMBL/GenBank/DDBJ databases">
        <authorList>
            <consortium name="Caenorhabditis brenneri Sequencing and Analysis Consortium"/>
            <person name="Wilson R.K."/>
        </authorList>
    </citation>
    <scope>NUCLEOTIDE SEQUENCE [LARGE SCALE GENOMIC DNA]</scope>
    <source>
        <strain evidence="3">PB2801</strain>
    </source>
</reference>
<dbReference type="EMBL" id="GL379993">
    <property type="protein sequence ID" value="EGT41348.1"/>
    <property type="molecule type" value="Genomic_DNA"/>
</dbReference>
<feature type="compositionally biased region" description="Polar residues" evidence="1">
    <location>
        <begin position="159"/>
        <end position="170"/>
    </location>
</feature>
<feature type="compositionally biased region" description="Basic residues" evidence="1">
    <location>
        <begin position="182"/>
        <end position="193"/>
    </location>
</feature>